<dbReference type="GO" id="GO:0006631">
    <property type="term" value="P:fatty acid metabolic process"/>
    <property type="evidence" value="ECO:0007669"/>
    <property type="project" value="TreeGrafter"/>
</dbReference>
<dbReference type="SUPFAM" id="SSF53474">
    <property type="entry name" value="alpha/beta-Hydrolases"/>
    <property type="match status" value="1"/>
</dbReference>
<reference evidence="4" key="1">
    <citation type="submission" date="2022-09" db="EMBL/GenBank/DDBJ databases">
        <title>The genome sequence of Rhodococcus aetherivorans N1.</title>
        <authorList>
            <person name="Jiang W."/>
        </authorList>
    </citation>
    <scope>NUCLEOTIDE SEQUENCE</scope>
    <source>
        <strain evidence="4">N1</strain>
    </source>
</reference>
<name>A0AA46SCI5_9NOCA</name>
<dbReference type="InterPro" id="IPR029058">
    <property type="entry name" value="AB_hydrolase_fold"/>
</dbReference>
<feature type="transmembrane region" description="Helical" evidence="2">
    <location>
        <begin position="120"/>
        <end position="142"/>
    </location>
</feature>
<keyword evidence="2" id="KW-0812">Transmembrane</keyword>
<dbReference type="GO" id="GO:0006637">
    <property type="term" value="P:acyl-CoA metabolic process"/>
    <property type="evidence" value="ECO:0007669"/>
    <property type="project" value="TreeGrafter"/>
</dbReference>
<dbReference type="GeneID" id="83622715"/>
<accession>A0AA46SCI5</accession>
<evidence type="ECO:0000259" key="3">
    <source>
        <dbReference type="Pfam" id="PF08840"/>
    </source>
</evidence>
<feature type="transmembrane region" description="Helical" evidence="2">
    <location>
        <begin position="50"/>
        <end position="68"/>
    </location>
</feature>
<evidence type="ECO:0000313" key="4">
    <source>
        <dbReference type="EMBL" id="UYF92704.1"/>
    </source>
</evidence>
<dbReference type="InterPro" id="IPR014940">
    <property type="entry name" value="BAAT_C"/>
</dbReference>
<feature type="compositionally biased region" description="Pro residues" evidence="1">
    <location>
        <begin position="199"/>
        <end position="212"/>
    </location>
</feature>
<protein>
    <submittedName>
        <fullName evidence="4">Acyl-CoA thioesterase</fullName>
    </submittedName>
</protein>
<dbReference type="EMBL" id="CP106982">
    <property type="protein sequence ID" value="UYF92704.1"/>
    <property type="molecule type" value="Genomic_DNA"/>
</dbReference>
<dbReference type="Pfam" id="PF08840">
    <property type="entry name" value="BAAT_C"/>
    <property type="match status" value="1"/>
</dbReference>
<organism evidence="4 5">
    <name type="scientific">Rhodococcus aetherivorans</name>
    <dbReference type="NCBI Taxonomy" id="191292"/>
    <lineage>
        <taxon>Bacteria</taxon>
        <taxon>Bacillati</taxon>
        <taxon>Actinomycetota</taxon>
        <taxon>Actinomycetes</taxon>
        <taxon>Mycobacteriales</taxon>
        <taxon>Nocardiaceae</taxon>
        <taxon>Rhodococcus</taxon>
    </lineage>
</organism>
<keyword evidence="2" id="KW-1133">Transmembrane helix</keyword>
<proteinExistence type="predicted"/>
<feature type="transmembrane region" description="Helical" evidence="2">
    <location>
        <begin position="162"/>
        <end position="182"/>
    </location>
</feature>
<feature type="transmembrane region" description="Helical" evidence="2">
    <location>
        <begin position="12"/>
        <end position="38"/>
    </location>
</feature>
<evidence type="ECO:0000256" key="2">
    <source>
        <dbReference type="SAM" id="Phobius"/>
    </source>
</evidence>
<evidence type="ECO:0000256" key="1">
    <source>
        <dbReference type="SAM" id="MobiDB-lite"/>
    </source>
</evidence>
<dbReference type="Proteomes" id="UP001163947">
    <property type="component" value="Chromosome"/>
</dbReference>
<evidence type="ECO:0000313" key="5">
    <source>
        <dbReference type="Proteomes" id="UP001163947"/>
    </source>
</evidence>
<keyword evidence="2" id="KW-0472">Membrane</keyword>
<feature type="region of interest" description="Disordered" evidence="1">
    <location>
        <begin position="194"/>
        <end position="216"/>
    </location>
</feature>
<dbReference type="GO" id="GO:0047617">
    <property type="term" value="F:fatty acyl-CoA hydrolase activity"/>
    <property type="evidence" value="ECO:0007669"/>
    <property type="project" value="TreeGrafter"/>
</dbReference>
<dbReference type="RefSeq" id="WP_263507470.1">
    <property type="nucleotide sequence ID" value="NZ_CP106982.1"/>
</dbReference>
<dbReference type="AlphaFoldDB" id="A0AA46SCI5"/>
<sequence>MSLVVGFAPWIVYWILVGNTGFVTAVAAALALAAAGPLVQRVRGKPWRSLDVGTVVVFALLLIAALTLDDAVLERWLQPVGNLGLLLVVLGGILAGRPFVREYAVETVDPATAASGGFRYITTAMTWMWAAAFAVMTVSSLIPPIVDGSATVRDETDALSVVGYWVVPFVVLGAAGLVSALFPKWFDTKSALAATANPSPEPASPTAPPPDLDSPRVHLVVPRQSRHDEPFRLTLAGSRPDATITVTAEGADMSGARWRSHRSYDGSVDVVDEPLWDMRFDEPDRVPDLFVPPPGRWPVTLTVTDGPHTTRRTVIRTDAAPGVTVEDLDVAGRPGLLARPDGPAPPRGWPAVLCVGGSEGGVDSQRATIAALASHGHVALAYSWLDENTEVASVPLERFTGALRHLAALPEIDTDNVAAVGISRGAEGLLAAVAADGTSLRALVLVSPSSVSWQGLGPDGEIPDTPSWTLGGAPQPWAPLPSSALMPQMIRNAWRAGRDVARHRPSLLRLSDAYRAGLRDAPDPAHLRSEKIDAPILCITGTDDQLWPATDMAGALLARRGDGRDRHLSVDGAGHLIRLGMFPGDAQWSGGIAFGGTPAGQGRAQRAAVDAVTEFLA</sequence>
<gene>
    <name evidence="4" type="ORF">OCS65_19815</name>
</gene>
<dbReference type="Gene3D" id="3.40.50.1820">
    <property type="entry name" value="alpha/beta hydrolase"/>
    <property type="match status" value="1"/>
</dbReference>
<dbReference type="PANTHER" id="PTHR10824:SF4">
    <property type="entry name" value="ACYL-COENZYME A THIOESTERASE 1-LIKE"/>
    <property type="match status" value="1"/>
</dbReference>
<feature type="transmembrane region" description="Helical" evidence="2">
    <location>
        <begin position="80"/>
        <end position="100"/>
    </location>
</feature>
<dbReference type="PANTHER" id="PTHR10824">
    <property type="entry name" value="ACYL-COENZYME A THIOESTERASE-RELATED"/>
    <property type="match status" value="1"/>
</dbReference>
<feature type="domain" description="BAAT/Acyl-CoA thioester hydrolase C-terminal" evidence="3">
    <location>
        <begin position="394"/>
        <end position="616"/>
    </location>
</feature>